<dbReference type="SUPFAM" id="SSF47336">
    <property type="entry name" value="ACP-like"/>
    <property type="match status" value="1"/>
</dbReference>
<dbReference type="PROSITE" id="PS00455">
    <property type="entry name" value="AMP_BINDING"/>
    <property type="match status" value="1"/>
</dbReference>
<comment type="cofactor">
    <cofactor evidence="1">
        <name>pantetheine 4'-phosphate</name>
        <dbReference type="ChEBI" id="CHEBI:47942"/>
    </cofactor>
</comment>
<evidence type="ECO:0000256" key="3">
    <source>
        <dbReference type="ARBA" id="ARBA00022450"/>
    </source>
</evidence>
<comment type="caution">
    <text evidence="8">The sequence shown here is derived from an EMBL/GenBank/DDBJ whole genome shotgun (WGS) entry which is preliminary data.</text>
</comment>
<evidence type="ECO:0000256" key="4">
    <source>
        <dbReference type="ARBA" id="ARBA00022553"/>
    </source>
</evidence>
<dbReference type="InterPro" id="IPR009081">
    <property type="entry name" value="PP-bd_ACP"/>
</dbReference>
<organism evidence="8 9">
    <name type="scientific">Ruminiclostridium cellobioparum subsp. termitidis CT1112</name>
    <dbReference type="NCBI Taxonomy" id="1195236"/>
    <lineage>
        <taxon>Bacteria</taxon>
        <taxon>Bacillati</taxon>
        <taxon>Bacillota</taxon>
        <taxon>Clostridia</taxon>
        <taxon>Eubacteriales</taxon>
        <taxon>Oscillospiraceae</taxon>
        <taxon>Ruminiclostridium</taxon>
    </lineage>
</organism>
<proteinExistence type="inferred from homology"/>
<dbReference type="RefSeq" id="WP_004630720.1">
    <property type="nucleotide sequence ID" value="NZ_AORV01000070.1"/>
</dbReference>
<dbReference type="EMBL" id="AORV01000070">
    <property type="protein sequence ID" value="EMS69233.1"/>
    <property type="molecule type" value="Genomic_DNA"/>
</dbReference>
<evidence type="ECO:0000256" key="2">
    <source>
        <dbReference type="ARBA" id="ARBA00006432"/>
    </source>
</evidence>
<dbReference type="GO" id="GO:0035556">
    <property type="term" value="P:intracellular signal transduction"/>
    <property type="evidence" value="ECO:0007669"/>
    <property type="project" value="InterPro"/>
</dbReference>
<dbReference type="PROSITE" id="PS50008">
    <property type="entry name" value="PIPLC_Y_DOMAIN"/>
    <property type="match status" value="1"/>
</dbReference>
<dbReference type="STRING" id="1195236.CTER_5170"/>
<dbReference type="Gene3D" id="3.30.559.10">
    <property type="entry name" value="Chloramphenicol acetyltransferase-like domain"/>
    <property type="match status" value="2"/>
</dbReference>
<dbReference type="InterPro" id="IPR001711">
    <property type="entry name" value="PLipase_C_Pinositol-sp_Y"/>
</dbReference>
<dbReference type="Gene3D" id="3.30.559.30">
    <property type="entry name" value="Nonribosomal peptide synthetase, condensation domain"/>
    <property type="match status" value="2"/>
</dbReference>
<dbReference type="InterPro" id="IPR036736">
    <property type="entry name" value="ACP-like_sf"/>
</dbReference>
<dbReference type="FunFam" id="3.40.50.980:FF:000001">
    <property type="entry name" value="Non-ribosomal peptide synthetase"/>
    <property type="match status" value="1"/>
</dbReference>
<dbReference type="PANTHER" id="PTHR45398:SF1">
    <property type="entry name" value="ENZYME, PUTATIVE (JCVI)-RELATED"/>
    <property type="match status" value="1"/>
</dbReference>
<dbReference type="GO" id="GO:0004435">
    <property type="term" value="F:phosphatidylinositol-4,5-bisphosphate phospholipase C activity"/>
    <property type="evidence" value="ECO:0007669"/>
    <property type="project" value="InterPro"/>
</dbReference>
<dbReference type="InterPro" id="IPR006162">
    <property type="entry name" value="Ppantetheine_attach_site"/>
</dbReference>
<dbReference type="InterPro" id="IPR001242">
    <property type="entry name" value="Condensation_dom"/>
</dbReference>
<dbReference type="Pfam" id="PF13193">
    <property type="entry name" value="AMP-binding_C"/>
    <property type="match status" value="1"/>
</dbReference>
<dbReference type="NCBIfam" id="TIGR01720">
    <property type="entry name" value="NRPS-para261"/>
    <property type="match status" value="1"/>
</dbReference>
<name>S0FL50_RUMCE</name>
<dbReference type="PROSITE" id="PS00012">
    <property type="entry name" value="PHOSPHOPANTETHEINE"/>
    <property type="match status" value="1"/>
</dbReference>
<dbReference type="InterPro" id="IPR020845">
    <property type="entry name" value="AMP-binding_CS"/>
</dbReference>
<evidence type="ECO:0000313" key="8">
    <source>
        <dbReference type="EMBL" id="EMS69233.1"/>
    </source>
</evidence>
<dbReference type="Gene3D" id="3.30.300.30">
    <property type="match status" value="1"/>
</dbReference>
<dbReference type="Pfam" id="PF00550">
    <property type="entry name" value="PP-binding"/>
    <property type="match status" value="1"/>
</dbReference>
<protein>
    <submittedName>
        <fullName evidence="8">Amino acid adenylation domain-containing protein</fullName>
    </submittedName>
</protein>
<gene>
    <name evidence="8" type="ORF">CTER_5170</name>
</gene>
<dbReference type="GO" id="GO:0008610">
    <property type="term" value="P:lipid biosynthetic process"/>
    <property type="evidence" value="ECO:0007669"/>
    <property type="project" value="UniProtKB-ARBA"/>
</dbReference>
<comment type="similarity">
    <text evidence="2">Belongs to the ATP-dependent AMP-binding enzyme family.</text>
</comment>
<evidence type="ECO:0000256" key="5">
    <source>
        <dbReference type="ARBA" id="ARBA00023194"/>
    </source>
</evidence>
<dbReference type="Gene3D" id="3.40.50.980">
    <property type="match status" value="2"/>
</dbReference>
<dbReference type="GO" id="GO:0017000">
    <property type="term" value="P:antibiotic biosynthetic process"/>
    <property type="evidence" value="ECO:0007669"/>
    <property type="project" value="UniProtKB-KW"/>
</dbReference>
<dbReference type="Pfam" id="PF00668">
    <property type="entry name" value="Condensation"/>
    <property type="match status" value="2"/>
</dbReference>
<dbReference type="InterPro" id="IPR023213">
    <property type="entry name" value="CAT-like_dom_sf"/>
</dbReference>
<sequence length="1503" mass="175416">MNTDNGNYMVFYPLTHPQKRIWFLEKIYPGTSLYNIGGTVRIKSNIDFGLLEKSINIFIKRNEGVRLSFVENSGEVSQYIVNYGKVKLDFFDFSKYDNAEEEFIKWVEIEAKRPFVLENERLFYFALFKLSDNDNGYLVKLHHIISDGWSTNIMTDQICDTYIRLLNEEQINDSLECSYIEYILNEKRYLLSDRFIKNKFFWNEKFKVLPDMSLNKSSDEIEGKRKTYELDIDNSNKLKNFAENYKFSVNTFFVALFIIYLYKTTHQEDIVIGTPVFNRSGKKEKSTIGMFTSTMPFRFVIDDDLSIEYTMAKINEQLKDCYYNQKYPYDLLVNDLELKKKGYDNLFNTCVNYYNTRHNLELNSYQIENIEFYNGNQIYSLQLVIKDWSAAGNLTLEFDYKTNDYSEEQIDVMYTRLLNLTNQIIVNPYEKVKKLSILTYDERNKILYGFNDTKKEYPKNKMIYQLFEEQAKKSPNKEAIRFNDNKLTYQELNQKINQLARYLRNKGIKNETIVGLMTTHSIETVIGVFGILKAGGAYLPIDPDYPNDRICYMLDDSGASMILTNVDLDNTMNFNGKIIKLNNQNIFFGDASNLDVINKPDDLAYIIYTSGSTGKPKGSMIEHQSLVNYVWWAKKMYMRNEDEVIPLYSSLAFDLTVTTIFTPLISGSKIIVYSNNFDDEEYVLYKIIKENNITLIKLTPSHLTLLRDLDNSNSSVRRFIVGGEDLKVNIARDIYKSFDGKIEIFNEYGPTETVVGCMIHKYNCENDTRISVPIGVPAENVQIYILDKNLDPVPSNTIGEIYISGDGVARGYLNRSELTQEKFIDNPFICGRRMYKTGDLARFLNDGKIEYVGRLDQQVKIRGYRIELCEIEKHLLSHKSIKDVVVVDYQDKNNNKYLCAYIVIKSNVLISELKDFLRCYLPDYMIPSYFIELDEIPLTINGKINRALLPEPRIEEVEDTEFIAYRNENEENLIRVICEVLNIDRVSMRHNFYHIGGDSIKAIQIASKLNDRGLKIKVRDILSNPIIEEMAQYVGQSKGLVIPQGFSDGTFNYTPMVCWFFSHQFNNFNHYNQSILLELNQKIGYEMLDIVFNELIKHHDTLRINCNLQTRELFYNNEHLNKYHHIQEYDLRNQIYSVQAESMKRIADDLKSNFNIENGILIKGCIFDLGQSTKRLLITAHHLVVDGVSWRIILEDIDLMLNQLNNGIKIILPSKTNSYQEWANRLVNSIKKESQYEISYWQNTLSQNFCFPKDYDLGEDIIDSCYTIEFKMSEEFTLNLMTKANMAYNTEPKDLLITSLLRTIKNFTGNEEIVIELEGHGRNDILGSIDISRTVGWFTSLFPFFIKLKKEDISSQIKEVKEEIRKIPNKGIDFGILKYLTTTFYESKNKHIRFNFLGDFTPGYSDAFFTLLNDQLGSDYCSLNSLTYSIEINCFVLNDKLNVHLTYSKNKYSENTMEKFTSDYMNNLENIIKHCCNKKVSEYTPSDFDTVNLNLEELERIFS</sequence>
<dbReference type="InterPro" id="IPR045851">
    <property type="entry name" value="AMP-bd_C_sf"/>
</dbReference>
<dbReference type="eggNOG" id="COG1020">
    <property type="taxonomic scope" value="Bacteria"/>
</dbReference>
<dbReference type="Proteomes" id="UP000014155">
    <property type="component" value="Unassembled WGS sequence"/>
</dbReference>
<dbReference type="PANTHER" id="PTHR45398">
    <property type="match status" value="1"/>
</dbReference>
<evidence type="ECO:0000259" key="7">
    <source>
        <dbReference type="PROSITE" id="PS50075"/>
    </source>
</evidence>
<feature type="domain" description="Carrier" evidence="7">
    <location>
        <begin position="964"/>
        <end position="1038"/>
    </location>
</feature>
<keyword evidence="9" id="KW-1185">Reference proteome</keyword>
<dbReference type="InterPro" id="IPR025110">
    <property type="entry name" value="AMP-bd_C"/>
</dbReference>
<feature type="domain" description="PI-PLC Y-box" evidence="6">
    <location>
        <begin position="1041"/>
        <end position="1081"/>
    </location>
</feature>
<keyword evidence="3" id="KW-0596">Phosphopantetheine</keyword>
<dbReference type="InterPro" id="IPR000873">
    <property type="entry name" value="AMP-dep_synth/lig_dom"/>
</dbReference>
<dbReference type="SUPFAM" id="SSF52777">
    <property type="entry name" value="CoA-dependent acyltransferases"/>
    <property type="match status" value="4"/>
</dbReference>
<evidence type="ECO:0000259" key="6">
    <source>
        <dbReference type="PROSITE" id="PS50008"/>
    </source>
</evidence>
<dbReference type="SUPFAM" id="SSF56801">
    <property type="entry name" value="Acetyl-CoA synthetase-like"/>
    <property type="match status" value="1"/>
</dbReference>
<dbReference type="PROSITE" id="PS50075">
    <property type="entry name" value="CARRIER"/>
    <property type="match status" value="1"/>
</dbReference>
<keyword evidence="5" id="KW-0045">Antibiotic biosynthesis</keyword>
<evidence type="ECO:0000313" key="9">
    <source>
        <dbReference type="Proteomes" id="UP000014155"/>
    </source>
</evidence>
<accession>S0FL50</accession>
<dbReference type="InterPro" id="IPR010060">
    <property type="entry name" value="NRPS_synth"/>
</dbReference>
<dbReference type="FunFam" id="2.30.38.10:FF:000001">
    <property type="entry name" value="Non-ribosomal peptide synthetase PvdI"/>
    <property type="match status" value="1"/>
</dbReference>
<dbReference type="Gene3D" id="1.10.1200.10">
    <property type="entry name" value="ACP-like"/>
    <property type="match status" value="1"/>
</dbReference>
<dbReference type="FunFam" id="3.40.50.12780:FF:000012">
    <property type="entry name" value="Non-ribosomal peptide synthetase"/>
    <property type="match status" value="1"/>
</dbReference>
<evidence type="ECO:0000256" key="1">
    <source>
        <dbReference type="ARBA" id="ARBA00001957"/>
    </source>
</evidence>
<keyword evidence="4" id="KW-0597">Phosphoprotein</keyword>
<dbReference type="Gene3D" id="2.30.38.10">
    <property type="entry name" value="Luciferase, Domain 3"/>
    <property type="match status" value="1"/>
</dbReference>
<dbReference type="InterPro" id="IPR010071">
    <property type="entry name" value="AA_adenyl_dom"/>
</dbReference>
<dbReference type="NCBIfam" id="TIGR01733">
    <property type="entry name" value="AA-adenyl-dom"/>
    <property type="match status" value="1"/>
</dbReference>
<reference evidence="8 9" key="1">
    <citation type="journal article" date="2013" name="Genome Announc.">
        <title>Draft Genome Sequence of the Cellulolytic, Mesophilic, Anaerobic Bacterium Clostridium termitidis Strain CT1112 (DSM 5398).</title>
        <authorList>
            <person name="Lal S."/>
            <person name="Ramachandran U."/>
            <person name="Zhang X."/>
            <person name="Munir R."/>
            <person name="Sparling R."/>
            <person name="Levin D.B."/>
        </authorList>
    </citation>
    <scope>NUCLEOTIDE SEQUENCE [LARGE SCALE GENOMIC DNA]</scope>
    <source>
        <strain evidence="8 9">CT1112</strain>
    </source>
</reference>
<dbReference type="PATRIC" id="fig|1195236.3.peg.5303"/>
<dbReference type="Pfam" id="PF00501">
    <property type="entry name" value="AMP-binding"/>
    <property type="match status" value="1"/>
</dbReference>
<dbReference type="CDD" id="cd19534">
    <property type="entry name" value="E_NRPS"/>
    <property type="match status" value="1"/>
</dbReference>